<dbReference type="Proteomes" id="UP000637643">
    <property type="component" value="Unassembled WGS sequence"/>
</dbReference>
<dbReference type="InterPro" id="IPR010390">
    <property type="entry name" value="ABC-2_transporter-like"/>
</dbReference>
<reference evidence="2" key="1">
    <citation type="journal article" date="2014" name="Int. J. Syst. Evol. Microbiol.">
        <title>Complete genome sequence of Corynebacterium casei LMG S-19264T (=DSM 44701T), isolated from a smear-ripened cheese.</title>
        <authorList>
            <consortium name="US DOE Joint Genome Institute (JGI-PGF)"/>
            <person name="Walter F."/>
            <person name="Albersmeier A."/>
            <person name="Kalinowski J."/>
            <person name="Ruckert C."/>
        </authorList>
    </citation>
    <scope>NUCLEOTIDE SEQUENCE</scope>
    <source>
        <strain evidence="2">CGMCC 1.16134</strain>
    </source>
</reference>
<dbReference type="PANTHER" id="PTHR36832">
    <property type="entry name" value="SLR1174 PROTEIN-RELATED"/>
    <property type="match status" value="1"/>
</dbReference>
<protein>
    <submittedName>
        <fullName evidence="2">ABC transporter permease</fullName>
    </submittedName>
</protein>
<proteinExistence type="predicted"/>
<feature type="transmembrane region" description="Helical" evidence="1">
    <location>
        <begin position="236"/>
        <end position="254"/>
    </location>
</feature>
<dbReference type="AlphaFoldDB" id="A0A917D4E7"/>
<keyword evidence="3" id="KW-1185">Reference proteome</keyword>
<keyword evidence="1" id="KW-0812">Transmembrane</keyword>
<evidence type="ECO:0000256" key="1">
    <source>
        <dbReference type="SAM" id="Phobius"/>
    </source>
</evidence>
<evidence type="ECO:0000313" key="2">
    <source>
        <dbReference type="EMBL" id="GGG07106.1"/>
    </source>
</evidence>
<name>A0A917D4E7_9BACL</name>
<accession>A0A917D4E7</accession>
<feature type="transmembrane region" description="Helical" evidence="1">
    <location>
        <begin position="64"/>
        <end position="83"/>
    </location>
</feature>
<reference evidence="2" key="2">
    <citation type="submission" date="2020-09" db="EMBL/GenBank/DDBJ databases">
        <authorList>
            <person name="Sun Q."/>
            <person name="Zhou Y."/>
        </authorList>
    </citation>
    <scope>NUCLEOTIDE SEQUENCE</scope>
    <source>
        <strain evidence="2">CGMCC 1.16134</strain>
    </source>
</reference>
<dbReference type="Pfam" id="PF06182">
    <property type="entry name" value="ABC2_membrane_6"/>
    <property type="match status" value="1"/>
</dbReference>
<evidence type="ECO:0000313" key="3">
    <source>
        <dbReference type="Proteomes" id="UP000637643"/>
    </source>
</evidence>
<dbReference type="EMBL" id="BMKR01000042">
    <property type="protein sequence ID" value="GGG07106.1"/>
    <property type="molecule type" value="Genomic_DNA"/>
</dbReference>
<sequence length="266" mass="31012">MRRYLKMYRAYAKQYYLGQLQYKFATYSWLVGKILEPLIYLILWREIAVQNHGQVNGMTTNDVIAYYIILMVVNQFTFTDLIWKFSAYVNSGEFSSNLLLPAHPIHKDIAENIGYKLFSLPVILAAAIITSFYFHVAYDFTFSQILLFIPVLMAAFLFRFLFEWTISLSSFWFINMKGISSLYYILILFFSGRVVPLSMFPEQLQTLVEYLPFRYMVSYPIEILVSPGSTIPMGGVVNMAVWIIIIVFILNLFYKTSVKRFMGEGI</sequence>
<feature type="transmembrane region" description="Helical" evidence="1">
    <location>
        <begin position="117"/>
        <end position="136"/>
    </location>
</feature>
<feature type="transmembrane region" description="Helical" evidence="1">
    <location>
        <begin position="142"/>
        <end position="162"/>
    </location>
</feature>
<keyword evidence="1" id="KW-0472">Membrane</keyword>
<gene>
    <name evidence="2" type="ORF">GCM10010912_59720</name>
</gene>
<dbReference type="PANTHER" id="PTHR36832:SF1">
    <property type="entry name" value="SLR1174 PROTEIN"/>
    <property type="match status" value="1"/>
</dbReference>
<keyword evidence="1" id="KW-1133">Transmembrane helix</keyword>
<dbReference type="RefSeq" id="WP_308424266.1">
    <property type="nucleotide sequence ID" value="NZ_BMKR01000042.1"/>
</dbReference>
<organism evidence="2 3">
    <name type="scientific">Paenibacillus albidus</name>
    <dbReference type="NCBI Taxonomy" id="2041023"/>
    <lineage>
        <taxon>Bacteria</taxon>
        <taxon>Bacillati</taxon>
        <taxon>Bacillota</taxon>
        <taxon>Bacilli</taxon>
        <taxon>Bacillales</taxon>
        <taxon>Paenibacillaceae</taxon>
        <taxon>Paenibacillus</taxon>
    </lineage>
</organism>
<comment type="caution">
    <text evidence="2">The sequence shown here is derived from an EMBL/GenBank/DDBJ whole genome shotgun (WGS) entry which is preliminary data.</text>
</comment>
<feature type="transmembrane region" description="Helical" evidence="1">
    <location>
        <begin position="20"/>
        <end position="44"/>
    </location>
</feature>